<feature type="transmembrane region" description="Helical" evidence="9">
    <location>
        <begin position="346"/>
        <end position="368"/>
    </location>
</feature>
<evidence type="ECO:0000259" key="10">
    <source>
        <dbReference type="PROSITE" id="PS50262"/>
    </source>
</evidence>
<reference evidence="11" key="1">
    <citation type="submission" date="2022-03" db="EMBL/GenBank/DDBJ databases">
        <authorList>
            <person name="Martin C."/>
        </authorList>
    </citation>
    <scope>NUCLEOTIDE SEQUENCE</scope>
</reference>
<feature type="domain" description="G-protein coupled receptors family 1 profile" evidence="10">
    <location>
        <begin position="80"/>
        <end position="366"/>
    </location>
</feature>
<dbReference type="PROSITE" id="PS50262">
    <property type="entry name" value="G_PROTEIN_RECEP_F1_2"/>
    <property type="match status" value="1"/>
</dbReference>
<dbReference type="GO" id="GO:0004930">
    <property type="term" value="F:G protein-coupled receptor activity"/>
    <property type="evidence" value="ECO:0007669"/>
    <property type="project" value="UniProtKB-KW"/>
</dbReference>
<keyword evidence="7 8" id="KW-0807">Transducer</keyword>
<protein>
    <recommendedName>
        <fullName evidence="10">G-protein coupled receptors family 1 profile domain-containing protein</fullName>
    </recommendedName>
</protein>
<feature type="transmembrane region" description="Helical" evidence="9">
    <location>
        <begin position="140"/>
        <end position="158"/>
    </location>
</feature>
<dbReference type="Pfam" id="PF00001">
    <property type="entry name" value="7tm_1"/>
    <property type="match status" value="1"/>
</dbReference>
<accession>A0A8S4NMF2</accession>
<dbReference type="PROSITE" id="PS00237">
    <property type="entry name" value="G_PROTEIN_RECEP_F1_1"/>
    <property type="match status" value="1"/>
</dbReference>
<evidence type="ECO:0000256" key="3">
    <source>
        <dbReference type="ARBA" id="ARBA00022989"/>
    </source>
</evidence>
<evidence type="ECO:0000256" key="4">
    <source>
        <dbReference type="ARBA" id="ARBA00023040"/>
    </source>
</evidence>
<feature type="transmembrane region" description="Helical" evidence="9">
    <location>
        <begin position="68"/>
        <end position="89"/>
    </location>
</feature>
<evidence type="ECO:0000256" key="7">
    <source>
        <dbReference type="ARBA" id="ARBA00023224"/>
    </source>
</evidence>
<evidence type="ECO:0000256" key="1">
    <source>
        <dbReference type="ARBA" id="ARBA00004141"/>
    </source>
</evidence>
<dbReference type="Gene3D" id="1.20.1070.10">
    <property type="entry name" value="Rhodopsin 7-helix transmembrane proteins"/>
    <property type="match status" value="1"/>
</dbReference>
<feature type="non-terminal residue" evidence="11">
    <location>
        <position position="1"/>
    </location>
</feature>
<evidence type="ECO:0000256" key="9">
    <source>
        <dbReference type="SAM" id="Phobius"/>
    </source>
</evidence>
<comment type="caution">
    <text evidence="11">The sequence shown here is derived from an EMBL/GenBank/DDBJ whole genome shotgun (WGS) entry which is preliminary data.</text>
</comment>
<keyword evidence="2 8" id="KW-0812">Transmembrane</keyword>
<dbReference type="SUPFAM" id="SSF81321">
    <property type="entry name" value="Family A G protein-coupled receptor-like"/>
    <property type="match status" value="1"/>
</dbReference>
<keyword evidence="3 9" id="KW-1133">Transmembrane helix</keyword>
<keyword evidence="5 9" id="KW-0472">Membrane</keyword>
<dbReference type="CDD" id="cd00637">
    <property type="entry name" value="7tm_classA_rhodopsin-like"/>
    <property type="match status" value="1"/>
</dbReference>
<gene>
    <name evidence="11" type="ORF">OFUS_LOCUS9175</name>
</gene>
<dbReference type="InterPro" id="IPR000276">
    <property type="entry name" value="GPCR_Rhodpsn"/>
</dbReference>
<feature type="transmembrane region" description="Helical" evidence="9">
    <location>
        <begin position="227"/>
        <end position="250"/>
    </location>
</feature>
<keyword evidence="4 8" id="KW-0297">G-protein coupled receptor</keyword>
<feature type="transmembrane region" description="Helical" evidence="9">
    <location>
        <begin position="311"/>
        <end position="334"/>
    </location>
</feature>
<dbReference type="GO" id="GO:0005886">
    <property type="term" value="C:plasma membrane"/>
    <property type="evidence" value="ECO:0007669"/>
    <property type="project" value="TreeGrafter"/>
</dbReference>
<dbReference type="OrthoDB" id="9880339at2759"/>
<evidence type="ECO:0000256" key="6">
    <source>
        <dbReference type="ARBA" id="ARBA00023170"/>
    </source>
</evidence>
<dbReference type="PRINTS" id="PR00237">
    <property type="entry name" value="GPCRRHODOPSN"/>
</dbReference>
<organism evidence="11 12">
    <name type="scientific">Owenia fusiformis</name>
    <name type="common">Polychaete worm</name>
    <dbReference type="NCBI Taxonomy" id="6347"/>
    <lineage>
        <taxon>Eukaryota</taxon>
        <taxon>Metazoa</taxon>
        <taxon>Spiralia</taxon>
        <taxon>Lophotrochozoa</taxon>
        <taxon>Annelida</taxon>
        <taxon>Polychaeta</taxon>
        <taxon>Sedentaria</taxon>
        <taxon>Canalipalpata</taxon>
        <taxon>Sabellida</taxon>
        <taxon>Oweniida</taxon>
        <taxon>Oweniidae</taxon>
        <taxon>Owenia</taxon>
    </lineage>
</organism>
<dbReference type="InterPro" id="IPR017452">
    <property type="entry name" value="GPCR_Rhodpsn_7TM"/>
</dbReference>
<name>A0A8S4NMF2_OWEFU</name>
<comment type="subcellular location">
    <subcellularLocation>
        <location evidence="1">Membrane</location>
        <topology evidence="1">Multi-pass membrane protein</topology>
    </subcellularLocation>
</comment>
<evidence type="ECO:0000313" key="11">
    <source>
        <dbReference type="EMBL" id="CAH1782764.1"/>
    </source>
</evidence>
<dbReference type="PANTHER" id="PTHR45695">
    <property type="entry name" value="LEUCOKININ RECEPTOR-RELATED"/>
    <property type="match status" value="1"/>
</dbReference>
<dbReference type="AlphaFoldDB" id="A0A8S4NMF2"/>
<evidence type="ECO:0000313" key="12">
    <source>
        <dbReference type="Proteomes" id="UP000749559"/>
    </source>
</evidence>
<dbReference type="EMBL" id="CAIIXF020000005">
    <property type="protein sequence ID" value="CAH1782764.1"/>
    <property type="molecule type" value="Genomic_DNA"/>
</dbReference>
<evidence type="ECO:0000256" key="5">
    <source>
        <dbReference type="ARBA" id="ARBA00023136"/>
    </source>
</evidence>
<proteinExistence type="inferred from homology"/>
<keyword evidence="6 8" id="KW-0675">Receptor</keyword>
<comment type="similarity">
    <text evidence="8">Belongs to the G-protein coupled receptor 1 family.</text>
</comment>
<feature type="transmembrane region" description="Helical" evidence="9">
    <location>
        <begin position="101"/>
        <end position="120"/>
    </location>
</feature>
<dbReference type="PANTHER" id="PTHR45695:SF37">
    <property type="entry name" value="FREE FATTY ACID RECEPTOR 4-LIKE"/>
    <property type="match status" value="1"/>
</dbReference>
<keyword evidence="12" id="KW-1185">Reference proteome</keyword>
<evidence type="ECO:0000256" key="2">
    <source>
        <dbReference type="ARBA" id="ARBA00022692"/>
    </source>
</evidence>
<dbReference type="Proteomes" id="UP000749559">
    <property type="component" value="Unassembled WGS sequence"/>
</dbReference>
<evidence type="ECO:0000256" key="8">
    <source>
        <dbReference type="RuleBase" id="RU000688"/>
    </source>
</evidence>
<feature type="transmembrane region" description="Helical" evidence="9">
    <location>
        <begin position="178"/>
        <end position="201"/>
    </location>
</feature>
<sequence>VLFQKLCKLEYFRSGTDSQFRIERLMDLVNRSYFYKVDNIQGWGYRHYFAYYSEFQRSSMTIKAVETFFLFLIFTSAQLGNMLTLLTVVRNKPLRTTTNIFIANLAIAGNLFTLWIPLIAITRVKESWVFGDFVCGLVHYVEYVCGVSSIFTVVLISFDRYKNVVMYHEKQWSTDRAVIYIIVIWIVCIVVFFPSGLYFYVEEFPLNEQTVKICTQVLPKVTVNLSYIFMIPVVLLGFCLPAFLISFNYFRIFRTLWRSRNKMSSNPSLASLSTALDTSATTDLAASRGKPGVGNLHSTRNQRDFKVIRRLLYVVVPFILLWAPVFACLLLILHDEVTERFTLSSQFYLFSMCVAYVNASMNPLFYCLKNENFHKGIRNVLTWIMPVSVWSWCTTRGQCDDFMDNCIEGVMNRCIKTGEQRKKYVPRPPSNQEL</sequence>